<evidence type="ECO:0000259" key="1">
    <source>
        <dbReference type="SMART" id="SM00382"/>
    </source>
</evidence>
<dbReference type="GO" id="GO:0016887">
    <property type="term" value="F:ATP hydrolysis activity"/>
    <property type="evidence" value="ECO:0007669"/>
    <property type="project" value="InterPro"/>
</dbReference>
<dbReference type="SUPFAM" id="SSF52540">
    <property type="entry name" value="P-loop containing nucleoside triphosphate hydrolases"/>
    <property type="match status" value="1"/>
</dbReference>
<proteinExistence type="predicted"/>
<dbReference type="PANTHER" id="PTHR37291">
    <property type="entry name" value="5-METHYLCYTOSINE-SPECIFIC RESTRICTION ENZYME B"/>
    <property type="match status" value="1"/>
</dbReference>
<dbReference type="Proteomes" id="UP000526408">
    <property type="component" value="Unassembled WGS sequence"/>
</dbReference>
<gene>
    <name evidence="2" type="ORF">HCU73_18440</name>
</gene>
<dbReference type="InterPro" id="IPR011704">
    <property type="entry name" value="ATPase_dyneun-rel_AAA"/>
</dbReference>
<sequence length="610" mass="65686">MLAFGGSVSSAGRRRIASRWAVVMADKSKIYEVDFFRWFKDRLKDKGLQFSQCGFKLGQGLGSRHDINLETGFWKEPNYSANKPPRWLYQIEPDGAGWKAVNPAGGALNLGAINASQEDKAGVVFRLVPLVRQEMNDYFQDDSLEVHALFVFHGATPQGSSAEPFHFDPGSGAMKFKGAALPYLLAGLLGVQPREHEVEVSIAGTPRPLTYGEVIDALAADITVSPEGGATGAIPVYDLSDQAEFERLKKDIADAWKAAGPVAPLAAAAGSGLEDEEDEAADDDEIVAPASLHIPEMSDLLGIDSAVYRQINAALASGKRHIMLYGPPGTGKTTLARHIATVLTGGKWTLVTGSSDWTSQDIIGGYQPVGSGSVAFIPGVLLRRFDRPLIIDELNRCDIDKVIGPLFTVLSGQQTTLPYRLDIEDKDSLQYVILPESKPSAAAHEFAPGLHWRLVATINSIDKASLYQMSYALARRFGWVYVDAPRDTAGFMEAFLRKEDPTWAGPAAGAPCPLASFWEAINSVRVIGPAPIIDAIKAVQAMEDDAAFFAAPTPSMKEALLDAVDMVLLPMLDGIVVQDAEFLAGKAIEVFGLDAAQGERIKTRMASVAV</sequence>
<name>A0A7X6H478_9RHOB</name>
<reference evidence="2 3" key="1">
    <citation type="submission" date="2020-04" db="EMBL/GenBank/DDBJ databases">
        <authorList>
            <person name="Yoon J."/>
        </authorList>
    </citation>
    <scope>NUCLEOTIDE SEQUENCE [LARGE SCALE GENOMIC DNA]</scope>
    <source>
        <strain evidence="2 3">KMU-115</strain>
    </source>
</reference>
<dbReference type="Gene3D" id="3.40.50.300">
    <property type="entry name" value="P-loop containing nucleotide triphosphate hydrolases"/>
    <property type="match status" value="1"/>
</dbReference>
<dbReference type="EMBL" id="JAAZQQ010000008">
    <property type="protein sequence ID" value="NKX46571.1"/>
    <property type="molecule type" value="Genomic_DNA"/>
</dbReference>
<evidence type="ECO:0000313" key="2">
    <source>
        <dbReference type="EMBL" id="NKX46571.1"/>
    </source>
</evidence>
<dbReference type="InterPro" id="IPR027417">
    <property type="entry name" value="P-loop_NTPase"/>
</dbReference>
<dbReference type="GO" id="GO:0005524">
    <property type="term" value="F:ATP binding"/>
    <property type="evidence" value="ECO:0007669"/>
    <property type="project" value="InterPro"/>
</dbReference>
<dbReference type="Pfam" id="PF07728">
    <property type="entry name" value="AAA_5"/>
    <property type="match status" value="1"/>
</dbReference>
<comment type="caution">
    <text evidence="2">The sequence shown here is derived from an EMBL/GenBank/DDBJ whole genome shotgun (WGS) entry which is preliminary data.</text>
</comment>
<dbReference type="SMART" id="SM00382">
    <property type="entry name" value="AAA"/>
    <property type="match status" value="1"/>
</dbReference>
<feature type="domain" description="AAA+ ATPase" evidence="1">
    <location>
        <begin position="318"/>
        <end position="483"/>
    </location>
</feature>
<dbReference type="InterPro" id="IPR003593">
    <property type="entry name" value="AAA+_ATPase"/>
</dbReference>
<dbReference type="AlphaFoldDB" id="A0A7X6H478"/>
<accession>A0A7X6H478</accession>
<dbReference type="InterPro" id="IPR052934">
    <property type="entry name" value="Methyl-DNA_Rec/Restrict_Enz"/>
</dbReference>
<protein>
    <submittedName>
        <fullName evidence="2">AAA domain-containing protein</fullName>
    </submittedName>
</protein>
<evidence type="ECO:0000313" key="3">
    <source>
        <dbReference type="Proteomes" id="UP000526408"/>
    </source>
</evidence>
<keyword evidence="3" id="KW-1185">Reference proteome</keyword>
<organism evidence="2 3">
    <name type="scientific">Roseicyclus persicicus</name>
    <dbReference type="NCBI Taxonomy" id="2650661"/>
    <lineage>
        <taxon>Bacteria</taxon>
        <taxon>Pseudomonadati</taxon>
        <taxon>Pseudomonadota</taxon>
        <taxon>Alphaproteobacteria</taxon>
        <taxon>Rhodobacterales</taxon>
        <taxon>Roseobacteraceae</taxon>
        <taxon>Roseicyclus</taxon>
    </lineage>
</organism>
<dbReference type="PANTHER" id="PTHR37291:SF1">
    <property type="entry name" value="TYPE IV METHYL-DIRECTED RESTRICTION ENZYME ECOKMCRB SUBUNIT"/>
    <property type="match status" value="1"/>
</dbReference>
<dbReference type="CDD" id="cd00009">
    <property type="entry name" value="AAA"/>
    <property type="match status" value="1"/>
</dbReference>